<name>A0A284QZU2_ARMOS</name>
<dbReference type="EMBL" id="FUEG01000003">
    <property type="protein sequence ID" value="SJL01976.1"/>
    <property type="molecule type" value="Genomic_DNA"/>
</dbReference>
<protein>
    <submittedName>
        <fullName evidence="2">Uncharacterized protein</fullName>
    </submittedName>
</protein>
<dbReference type="AlphaFoldDB" id="A0A284QZU2"/>
<reference evidence="3" key="1">
    <citation type="journal article" date="2017" name="Nat. Ecol. Evol.">
        <title>Genome expansion and lineage-specific genetic innovations in the forest pathogenic fungi Armillaria.</title>
        <authorList>
            <person name="Sipos G."/>
            <person name="Prasanna A.N."/>
            <person name="Walter M.C."/>
            <person name="O'Connor E."/>
            <person name="Balint B."/>
            <person name="Krizsan K."/>
            <person name="Kiss B."/>
            <person name="Hess J."/>
            <person name="Varga T."/>
            <person name="Slot J."/>
            <person name="Riley R."/>
            <person name="Boka B."/>
            <person name="Rigling D."/>
            <person name="Barry K."/>
            <person name="Lee J."/>
            <person name="Mihaltcheva S."/>
            <person name="LaButti K."/>
            <person name="Lipzen A."/>
            <person name="Waldron R."/>
            <person name="Moloney N.M."/>
            <person name="Sperisen C."/>
            <person name="Kredics L."/>
            <person name="Vagvoelgyi C."/>
            <person name="Patrignani A."/>
            <person name="Fitzpatrick D."/>
            <person name="Nagy I."/>
            <person name="Doyle S."/>
            <person name="Anderson J.B."/>
            <person name="Grigoriev I.V."/>
            <person name="Gueldener U."/>
            <person name="Muensterkoetter M."/>
            <person name="Nagy L.G."/>
        </authorList>
    </citation>
    <scope>NUCLEOTIDE SEQUENCE [LARGE SCALE GENOMIC DNA]</scope>
    <source>
        <strain evidence="3">C18/9</strain>
    </source>
</reference>
<feature type="region of interest" description="Disordered" evidence="1">
    <location>
        <begin position="1"/>
        <end position="27"/>
    </location>
</feature>
<organism evidence="2 3">
    <name type="scientific">Armillaria ostoyae</name>
    <name type="common">Armillaria root rot fungus</name>
    <dbReference type="NCBI Taxonomy" id="47428"/>
    <lineage>
        <taxon>Eukaryota</taxon>
        <taxon>Fungi</taxon>
        <taxon>Dikarya</taxon>
        <taxon>Basidiomycota</taxon>
        <taxon>Agaricomycotina</taxon>
        <taxon>Agaricomycetes</taxon>
        <taxon>Agaricomycetidae</taxon>
        <taxon>Agaricales</taxon>
        <taxon>Marasmiineae</taxon>
        <taxon>Physalacriaceae</taxon>
        <taxon>Armillaria</taxon>
    </lineage>
</organism>
<dbReference type="OrthoDB" id="4072855at2759"/>
<accession>A0A284QZU2</accession>
<dbReference type="OMA" id="YEGANRT"/>
<evidence type="ECO:0000313" key="2">
    <source>
        <dbReference type="EMBL" id="SJL01976.1"/>
    </source>
</evidence>
<feature type="region of interest" description="Disordered" evidence="1">
    <location>
        <begin position="91"/>
        <end position="113"/>
    </location>
</feature>
<gene>
    <name evidence="2" type="ORF">ARMOST_05300</name>
</gene>
<dbReference type="Proteomes" id="UP000219338">
    <property type="component" value="Unassembled WGS sequence"/>
</dbReference>
<evidence type="ECO:0000313" key="3">
    <source>
        <dbReference type="Proteomes" id="UP000219338"/>
    </source>
</evidence>
<dbReference type="STRING" id="47428.A0A284QZU2"/>
<evidence type="ECO:0000256" key="1">
    <source>
        <dbReference type="SAM" id="MobiDB-lite"/>
    </source>
</evidence>
<keyword evidence="3" id="KW-1185">Reference proteome</keyword>
<proteinExistence type="predicted"/>
<sequence length="199" mass="21692">MQSSPKRVLTNDKYASNKLPDSNVSAMSTDPDLAARLRSVGSRVRKHVTEGYVTSQRMHVCGPTVPAKSLSTGQLLFCSANDTLRSILPPYPAVSPAASPNKRRLEDSEDEDLDTDHIQETQITALKMDTGAMNVDVTERPVKPLKKSGRAVMKTRSLPSCALQLSPGSVRTEANDEIINEDDWSSSTMFSGPFEPMAL</sequence>